<organism evidence="2 3">
    <name type="scientific">Haemaphysalis longicornis</name>
    <name type="common">Bush tick</name>
    <dbReference type="NCBI Taxonomy" id="44386"/>
    <lineage>
        <taxon>Eukaryota</taxon>
        <taxon>Metazoa</taxon>
        <taxon>Ecdysozoa</taxon>
        <taxon>Arthropoda</taxon>
        <taxon>Chelicerata</taxon>
        <taxon>Arachnida</taxon>
        <taxon>Acari</taxon>
        <taxon>Parasitiformes</taxon>
        <taxon>Ixodida</taxon>
        <taxon>Ixodoidea</taxon>
        <taxon>Ixodidae</taxon>
        <taxon>Haemaphysalinae</taxon>
        <taxon>Haemaphysalis</taxon>
    </lineage>
</organism>
<sequence>MDRLKAANDSLRKRNIELEASVNNLPKGNRRDTQVTAYIETRRYEPHPCTVAIPDSVATNPTPGFTGVKPQIMPGRKCQRPNPTMKWRLSPKPRNARSSRGDPAKKRNSSKQRLGPKARSQV</sequence>
<evidence type="ECO:0000256" key="1">
    <source>
        <dbReference type="SAM" id="MobiDB-lite"/>
    </source>
</evidence>
<feature type="compositionally biased region" description="Basic residues" evidence="1">
    <location>
        <begin position="106"/>
        <end position="116"/>
    </location>
</feature>
<comment type="caution">
    <text evidence="2">The sequence shown here is derived from an EMBL/GenBank/DDBJ whole genome shotgun (WGS) entry which is preliminary data.</text>
</comment>
<dbReference type="EMBL" id="JABSTR010000001">
    <property type="protein sequence ID" value="KAH9359477.1"/>
    <property type="molecule type" value="Genomic_DNA"/>
</dbReference>
<keyword evidence="3" id="KW-1185">Reference proteome</keyword>
<reference evidence="2 3" key="1">
    <citation type="journal article" date="2020" name="Cell">
        <title>Large-Scale Comparative Analyses of Tick Genomes Elucidate Their Genetic Diversity and Vector Capacities.</title>
        <authorList>
            <consortium name="Tick Genome and Microbiome Consortium (TIGMIC)"/>
            <person name="Jia N."/>
            <person name="Wang J."/>
            <person name="Shi W."/>
            <person name="Du L."/>
            <person name="Sun Y."/>
            <person name="Zhan W."/>
            <person name="Jiang J.F."/>
            <person name="Wang Q."/>
            <person name="Zhang B."/>
            <person name="Ji P."/>
            <person name="Bell-Sakyi L."/>
            <person name="Cui X.M."/>
            <person name="Yuan T.T."/>
            <person name="Jiang B.G."/>
            <person name="Yang W.F."/>
            <person name="Lam T.T."/>
            <person name="Chang Q.C."/>
            <person name="Ding S.J."/>
            <person name="Wang X.J."/>
            <person name="Zhu J.G."/>
            <person name="Ruan X.D."/>
            <person name="Zhao L."/>
            <person name="Wei J.T."/>
            <person name="Ye R.Z."/>
            <person name="Que T.C."/>
            <person name="Du C.H."/>
            <person name="Zhou Y.H."/>
            <person name="Cheng J.X."/>
            <person name="Dai P.F."/>
            <person name="Guo W.B."/>
            <person name="Han X.H."/>
            <person name="Huang E.J."/>
            <person name="Li L.F."/>
            <person name="Wei W."/>
            <person name="Gao Y.C."/>
            <person name="Liu J.Z."/>
            <person name="Shao H.Z."/>
            <person name="Wang X."/>
            <person name="Wang C.C."/>
            <person name="Yang T.C."/>
            <person name="Huo Q.B."/>
            <person name="Li W."/>
            <person name="Chen H.Y."/>
            <person name="Chen S.E."/>
            <person name="Zhou L.G."/>
            <person name="Ni X.B."/>
            <person name="Tian J.H."/>
            <person name="Sheng Y."/>
            <person name="Liu T."/>
            <person name="Pan Y.S."/>
            <person name="Xia L.Y."/>
            <person name="Li J."/>
            <person name="Zhao F."/>
            <person name="Cao W.C."/>
        </authorList>
    </citation>
    <scope>NUCLEOTIDE SEQUENCE [LARGE SCALE GENOMIC DNA]</scope>
    <source>
        <strain evidence="2">HaeL-2018</strain>
    </source>
</reference>
<name>A0A9J6F935_HAELO</name>
<evidence type="ECO:0000313" key="3">
    <source>
        <dbReference type="Proteomes" id="UP000821853"/>
    </source>
</evidence>
<dbReference type="AlphaFoldDB" id="A0A9J6F935"/>
<accession>A0A9J6F935</accession>
<proteinExistence type="predicted"/>
<protein>
    <submittedName>
        <fullName evidence="2">Uncharacterized protein</fullName>
    </submittedName>
</protein>
<dbReference type="VEuPathDB" id="VectorBase:HLOH_052803"/>
<feature type="region of interest" description="Disordered" evidence="1">
    <location>
        <begin position="52"/>
        <end position="122"/>
    </location>
</feature>
<dbReference type="Proteomes" id="UP000821853">
    <property type="component" value="Chromosome 1"/>
</dbReference>
<gene>
    <name evidence="2" type="ORF">HPB48_019236</name>
</gene>
<evidence type="ECO:0000313" key="2">
    <source>
        <dbReference type="EMBL" id="KAH9359477.1"/>
    </source>
</evidence>